<evidence type="ECO:0000259" key="2">
    <source>
        <dbReference type="PROSITE" id="PS51737"/>
    </source>
</evidence>
<feature type="domain" description="Recombinase" evidence="2">
    <location>
        <begin position="163"/>
        <end position="310"/>
    </location>
</feature>
<dbReference type="SMART" id="SM00857">
    <property type="entry name" value="Resolvase"/>
    <property type="match status" value="1"/>
</dbReference>
<dbReference type="PROSITE" id="PS51737">
    <property type="entry name" value="RECOMBINASE_DNA_BIND"/>
    <property type="match status" value="1"/>
</dbReference>
<dbReference type="SUPFAM" id="SSF53041">
    <property type="entry name" value="Resolvase-like"/>
    <property type="match status" value="1"/>
</dbReference>
<dbReference type="GO" id="GO:0000150">
    <property type="term" value="F:DNA strand exchange activity"/>
    <property type="evidence" value="ECO:0007669"/>
    <property type="project" value="InterPro"/>
</dbReference>
<dbReference type="Pfam" id="PF00239">
    <property type="entry name" value="Resolvase"/>
    <property type="match status" value="1"/>
</dbReference>
<dbReference type="InterPro" id="IPR006119">
    <property type="entry name" value="Resolv_N"/>
</dbReference>
<dbReference type="InterPro" id="IPR036162">
    <property type="entry name" value="Resolvase-like_N_sf"/>
</dbReference>
<dbReference type="EMBL" id="VUNJ01000027">
    <property type="protein sequence ID" value="MST93438.1"/>
    <property type="molecule type" value="Genomic_DNA"/>
</dbReference>
<dbReference type="Pfam" id="PF07508">
    <property type="entry name" value="Recombinase"/>
    <property type="match status" value="1"/>
</dbReference>
<feature type="coiled-coil region" evidence="1">
    <location>
        <begin position="450"/>
        <end position="477"/>
    </location>
</feature>
<protein>
    <submittedName>
        <fullName evidence="3">DUF4368 domain-containing protein</fullName>
    </submittedName>
</protein>
<dbReference type="Gene3D" id="3.40.50.1390">
    <property type="entry name" value="Resolvase, N-terminal catalytic domain"/>
    <property type="match status" value="1"/>
</dbReference>
<keyword evidence="1" id="KW-0175">Coiled coil</keyword>
<evidence type="ECO:0000313" key="3">
    <source>
        <dbReference type="EMBL" id="MST93438.1"/>
    </source>
</evidence>
<sequence length="547" mass="64335">MKQPIYNTALYLRLSRDDKTYGDSVSIETQRAILQQYAQDNGLHVVDEYVDDGWSGTNFERPDFRRMMKDIELGKVNCVVTKNLSRFGREHIMMDYYLEFIFPEKRVRYIAVAENEDTEKVLSDFVPFKNLFNEWFAKDTSRKVKDALRTKFKNKERVCAYAILGYKKDPSAKNRIIPDEETRWIVEKIYETAYYGAGAAKITRILTEEKVPTPSWLNYQRYGNFANIYKNAPESKKYAWTIAQVKSILKDETYIGNTIHYRETNILYKNKKRIRKPQEQWLRVEGTHEALISRDVFDRVQDLSAKRRRSQKNAVTQIFAGLVRCADCGWSMRFATNRQNKTPYSYYSCTYYSQHGRGWCSSHYIRYDVLYAYVLSRLQYWCRRAQIDCKRLLEKVKDNVGGECTAQTKAKLTELNRLEKRRSDVDSLFTRMYEDRAADRITERNFTMLLEKYQAEQQQLEIRIQDLKAELSHAEKWLAIVEKYATPTELTAELLNALIDKILVHEAEVGPDGIRQQEVEIFYRFIGRLDGQSLSRSSIPDPVSLPV</sequence>
<dbReference type="InterPro" id="IPR050639">
    <property type="entry name" value="SSR_resolvase"/>
</dbReference>
<accession>A0A6I2UBM0</accession>
<evidence type="ECO:0000313" key="4">
    <source>
        <dbReference type="Proteomes" id="UP000431913"/>
    </source>
</evidence>
<dbReference type="Pfam" id="PF13408">
    <property type="entry name" value="Zn_ribbon_recom"/>
    <property type="match status" value="1"/>
</dbReference>
<dbReference type="Pfam" id="PF14287">
    <property type="entry name" value="DUF4368"/>
    <property type="match status" value="1"/>
</dbReference>
<dbReference type="Gene3D" id="3.90.1750.20">
    <property type="entry name" value="Putative Large Serine Recombinase, Chain B, Domain 2"/>
    <property type="match status" value="1"/>
</dbReference>
<proteinExistence type="predicted"/>
<dbReference type="PANTHER" id="PTHR30461:SF23">
    <property type="entry name" value="DNA RECOMBINASE-RELATED"/>
    <property type="match status" value="1"/>
</dbReference>
<dbReference type="AlphaFoldDB" id="A0A6I2UBM0"/>
<comment type="caution">
    <text evidence="3">The sequence shown here is derived from an EMBL/GenBank/DDBJ whole genome shotgun (WGS) entry which is preliminary data.</text>
</comment>
<evidence type="ECO:0000256" key="1">
    <source>
        <dbReference type="SAM" id="Coils"/>
    </source>
</evidence>
<dbReference type="CDD" id="cd03770">
    <property type="entry name" value="SR_TndX_transposase"/>
    <property type="match status" value="1"/>
</dbReference>
<dbReference type="Proteomes" id="UP000431913">
    <property type="component" value="Unassembled WGS sequence"/>
</dbReference>
<dbReference type="GO" id="GO:0003677">
    <property type="term" value="F:DNA binding"/>
    <property type="evidence" value="ECO:0007669"/>
    <property type="project" value="InterPro"/>
</dbReference>
<dbReference type="RefSeq" id="WP_055079627.1">
    <property type="nucleotide sequence ID" value="NZ_VUNJ01000027.1"/>
</dbReference>
<reference evidence="3 4" key="1">
    <citation type="submission" date="2019-08" db="EMBL/GenBank/DDBJ databases">
        <title>In-depth cultivation of the pig gut microbiome towards novel bacterial diversity and tailored functional studies.</title>
        <authorList>
            <person name="Wylensek D."/>
            <person name="Hitch T.C.A."/>
            <person name="Clavel T."/>
        </authorList>
    </citation>
    <scope>NUCLEOTIDE SEQUENCE [LARGE SCALE GENOMIC DNA]</scope>
    <source>
        <strain evidence="3 4">WCA3-601-WT-6J</strain>
    </source>
</reference>
<name>A0A6I2UBM0_9FIRM</name>
<dbReference type="PANTHER" id="PTHR30461">
    <property type="entry name" value="DNA-INVERTASE FROM LAMBDOID PROPHAGE"/>
    <property type="match status" value="1"/>
</dbReference>
<dbReference type="InterPro" id="IPR011109">
    <property type="entry name" value="DNA_bind_recombinase_dom"/>
</dbReference>
<dbReference type="InterPro" id="IPR025827">
    <property type="entry name" value="Zn_ribbon_recom_dom"/>
</dbReference>
<dbReference type="InterPro" id="IPR038109">
    <property type="entry name" value="DNA_bind_recomb_sf"/>
</dbReference>
<organism evidence="3 4">
    <name type="scientific">Ruthenibacterium lactatiformans</name>
    <dbReference type="NCBI Taxonomy" id="1550024"/>
    <lineage>
        <taxon>Bacteria</taxon>
        <taxon>Bacillati</taxon>
        <taxon>Bacillota</taxon>
        <taxon>Clostridia</taxon>
        <taxon>Eubacteriales</taxon>
        <taxon>Oscillospiraceae</taxon>
        <taxon>Ruthenibacterium</taxon>
    </lineage>
</organism>
<dbReference type="InterPro" id="IPR025378">
    <property type="entry name" value="DUF4368"/>
</dbReference>
<gene>
    <name evidence="3" type="ORF">FYJ76_16110</name>
</gene>